<feature type="domain" description="PLD phosphodiesterase" evidence="8">
    <location>
        <begin position="107"/>
        <end position="134"/>
    </location>
</feature>
<keyword evidence="5" id="KW-0442">Lipid degradation</keyword>
<comment type="similarity">
    <text evidence="2">Belongs to the phospholipase D family.</text>
</comment>
<dbReference type="GeneID" id="88089147"/>
<evidence type="ECO:0000259" key="8">
    <source>
        <dbReference type="PROSITE" id="PS50035"/>
    </source>
</evidence>
<dbReference type="EC" id="3.1.4.4" evidence="3"/>
<reference evidence="9 10" key="1">
    <citation type="submission" date="2023-08" db="EMBL/GenBank/DDBJ databases">
        <authorList>
            <person name="Dale J."/>
        </authorList>
    </citation>
    <scope>NUCLEOTIDE SEQUENCE [LARGE SCALE GENOMIC DNA]</scope>
    <source>
        <strain evidence="9 10">2023EL-00788</strain>
    </source>
</reference>
<dbReference type="RefSeq" id="WP_014069998.1">
    <property type="nucleotide sequence ID" value="NC_015968.1"/>
</dbReference>
<keyword evidence="4" id="KW-0378">Hydrolase</keyword>
<evidence type="ECO:0000313" key="10">
    <source>
        <dbReference type="Proteomes" id="UP001225042"/>
    </source>
</evidence>
<feature type="signal peptide" evidence="7">
    <location>
        <begin position="1"/>
        <end position="19"/>
    </location>
</feature>
<keyword evidence="6" id="KW-0443">Lipid metabolism</keyword>
<comment type="caution">
    <text evidence="9">The sequence shown here is derived from an EMBL/GenBank/DDBJ whole genome shotgun (WGS) entry which is preliminary data.</text>
</comment>
<dbReference type="CDD" id="cd09170">
    <property type="entry name" value="PLDc_Nuc"/>
    <property type="match status" value="1"/>
</dbReference>
<dbReference type="InterPro" id="IPR051406">
    <property type="entry name" value="PLD_domain"/>
</dbReference>
<dbReference type="GO" id="GO:0016891">
    <property type="term" value="F:RNA endonuclease activity producing 5'-phosphomonoesters, hydrolytic mechanism"/>
    <property type="evidence" value="ECO:0007669"/>
    <property type="project" value="TreeGrafter"/>
</dbReference>
<dbReference type="InterPro" id="IPR001736">
    <property type="entry name" value="PLipase_D/transphosphatidylase"/>
</dbReference>
<evidence type="ECO:0000256" key="4">
    <source>
        <dbReference type="ARBA" id="ARBA00022801"/>
    </source>
</evidence>
<accession>A0AAW8HDP9</accession>
<dbReference type="SUPFAM" id="SSF56024">
    <property type="entry name" value="Phospholipase D/nuclease"/>
    <property type="match status" value="1"/>
</dbReference>
<comment type="catalytic activity">
    <reaction evidence="1">
        <text>a 1,2-diacyl-sn-glycero-3-phosphocholine + H2O = a 1,2-diacyl-sn-glycero-3-phosphate + choline + H(+)</text>
        <dbReference type="Rhea" id="RHEA:14445"/>
        <dbReference type="ChEBI" id="CHEBI:15354"/>
        <dbReference type="ChEBI" id="CHEBI:15377"/>
        <dbReference type="ChEBI" id="CHEBI:15378"/>
        <dbReference type="ChEBI" id="CHEBI:57643"/>
        <dbReference type="ChEBI" id="CHEBI:58608"/>
        <dbReference type="EC" id="3.1.4.4"/>
    </reaction>
</comment>
<organism evidence="9 10">
    <name type="scientific">Enterobacter soli</name>
    <dbReference type="NCBI Taxonomy" id="885040"/>
    <lineage>
        <taxon>Bacteria</taxon>
        <taxon>Pseudomonadati</taxon>
        <taxon>Pseudomonadota</taxon>
        <taxon>Gammaproteobacteria</taxon>
        <taxon>Enterobacterales</taxon>
        <taxon>Enterobacteriaceae</taxon>
        <taxon>Enterobacter</taxon>
    </lineage>
</organism>
<dbReference type="PROSITE" id="PS50035">
    <property type="entry name" value="PLD"/>
    <property type="match status" value="1"/>
</dbReference>
<dbReference type="GO" id="GO:0016042">
    <property type="term" value="P:lipid catabolic process"/>
    <property type="evidence" value="ECO:0007669"/>
    <property type="project" value="UniProtKB-KW"/>
</dbReference>
<dbReference type="EMBL" id="JAVDKS010000007">
    <property type="protein sequence ID" value="MDQ2258022.1"/>
    <property type="molecule type" value="Genomic_DNA"/>
</dbReference>
<evidence type="ECO:0000256" key="1">
    <source>
        <dbReference type="ARBA" id="ARBA00000798"/>
    </source>
</evidence>
<dbReference type="Pfam" id="PF13091">
    <property type="entry name" value="PLDc_2"/>
    <property type="match status" value="1"/>
</dbReference>
<keyword evidence="7" id="KW-0732">Signal</keyword>
<evidence type="ECO:0000313" key="9">
    <source>
        <dbReference type="EMBL" id="MDQ2258022.1"/>
    </source>
</evidence>
<dbReference type="Gene3D" id="3.30.870.10">
    <property type="entry name" value="Endonuclease Chain A"/>
    <property type="match status" value="1"/>
</dbReference>
<evidence type="ECO:0000256" key="5">
    <source>
        <dbReference type="ARBA" id="ARBA00022963"/>
    </source>
</evidence>
<dbReference type="PANTHER" id="PTHR43856">
    <property type="entry name" value="CARDIOLIPIN HYDROLASE"/>
    <property type="match status" value="1"/>
</dbReference>
<evidence type="ECO:0000256" key="3">
    <source>
        <dbReference type="ARBA" id="ARBA00012027"/>
    </source>
</evidence>
<evidence type="ECO:0000256" key="2">
    <source>
        <dbReference type="ARBA" id="ARBA00008664"/>
    </source>
</evidence>
<evidence type="ECO:0000256" key="7">
    <source>
        <dbReference type="SAM" id="SignalP"/>
    </source>
</evidence>
<dbReference type="GO" id="GO:0004630">
    <property type="term" value="F:phospholipase D activity"/>
    <property type="evidence" value="ECO:0007669"/>
    <property type="project" value="UniProtKB-EC"/>
</dbReference>
<evidence type="ECO:0000256" key="6">
    <source>
        <dbReference type="ARBA" id="ARBA00023098"/>
    </source>
</evidence>
<dbReference type="PANTHER" id="PTHR43856:SF1">
    <property type="entry name" value="MITOCHONDRIAL CARDIOLIPIN HYDROLASE"/>
    <property type="match status" value="1"/>
</dbReference>
<protein>
    <recommendedName>
        <fullName evidence="3">phospholipase D</fullName>
        <ecNumber evidence="3">3.1.4.4</ecNumber>
    </recommendedName>
</protein>
<keyword evidence="10" id="KW-1185">Reference proteome</keyword>
<gene>
    <name evidence="9" type="ORF">RBJ67_17985</name>
</gene>
<dbReference type="Proteomes" id="UP001225042">
    <property type="component" value="Unassembled WGS sequence"/>
</dbReference>
<proteinExistence type="inferred from homology"/>
<feature type="chain" id="PRO_5043622697" description="phospholipase D" evidence="7">
    <location>
        <begin position="20"/>
        <end position="171"/>
    </location>
</feature>
<dbReference type="SMART" id="SM00155">
    <property type="entry name" value="PLDc"/>
    <property type="match status" value="1"/>
</dbReference>
<dbReference type="InterPro" id="IPR025202">
    <property type="entry name" value="PLD-like_dom"/>
</dbReference>
<sequence>MRILTTLLALTFIPLVSYASSDIEVGFSPEGGAQALVLKTINKAKKSIRMMAFSFSAPDVMTALVDAQKRGVDVRVVIDEEGNTSAKSLAAMRYITQNGVKLRTDNHYRIQHDKTIVVDGDTVETGSFNFAKSAEYLNSENVIVIHHAPELAQKYLAHWENRWQQGVDFQP</sequence>
<dbReference type="GO" id="GO:0006793">
    <property type="term" value="P:phosphorus metabolic process"/>
    <property type="evidence" value="ECO:0007669"/>
    <property type="project" value="UniProtKB-ARBA"/>
</dbReference>
<dbReference type="AlphaFoldDB" id="A0AAW8HDP9"/>
<name>A0AAW8HDP9_9ENTR</name>